<comment type="subcellular location">
    <subcellularLocation>
        <location evidence="8">Cell membrane</location>
        <topology evidence="8">Single-pass type II membrane protein</topology>
    </subcellularLocation>
    <subcellularLocation>
        <location evidence="1">Membrane</location>
    </subcellularLocation>
    <text evidence="8">Localizes to the division septum.</text>
</comment>
<dbReference type="Pfam" id="PF03799">
    <property type="entry name" value="FtsQ_DivIB_C"/>
    <property type="match status" value="1"/>
</dbReference>
<dbReference type="InterPro" id="IPR034746">
    <property type="entry name" value="POTRA"/>
</dbReference>
<accession>A0A4R6BFY2</accession>
<dbReference type="OrthoDB" id="1819027at2"/>
<evidence type="ECO:0000259" key="10">
    <source>
        <dbReference type="PROSITE" id="PS51779"/>
    </source>
</evidence>
<evidence type="ECO:0000256" key="1">
    <source>
        <dbReference type="ARBA" id="ARBA00004370"/>
    </source>
</evidence>
<keyword evidence="4 8" id="KW-0812">Transmembrane</keyword>
<evidence type="ECO:0000256" key="7">
    <source>
        <dbReference type="ARBA" id="ARBA00023306"/>
    </source>
</evidence>
<dbReference type="GO" id="GO:0043093">
    <property type="term" value="P:FtsZ-dependent cytokinesis"/>
    <property type="evidence" value="ECO:0007669"/>
    <property type="project" value="UniProtKB-UniRule"/>
</dbReference>
<dbReference type="InterPro" id="IPR026580">
    <property type="entry name" value="DivIB"/>
</dbReference>
<protein>
    <recommendedName>
        <fullName evidence="8">Cell division protein DivIB</fullName>
    </recommendedName>
</protein>
<dbReference type="PANTHER" id="PTHR37820:SF1">
    <property type="entry name" value="CELL DIVISION PROTEIN FTSQ"/>
    <property type="match status" value="1"/>
</dbReference>
<keyword evidence="12" id="KW-1185">Reference proteome</keyword>
<dbReference type="PANTHER" id="PTHR37820">
    <property type="entry name" value="CELL DIVISION PROTEIN DIVIB"/>
    <property type="match status" value="1"/>
</dbReference>
<dbReference type="Proteomes" id="UP000295310">
    <property type="component" value="Unassembled WGS sequence"/>
</dbReference>
<feature type="region of interest" description="Disordered" evidence="9">
    <location>
        <begin position="262"/>
        <end position="296"/>
    </location>
</feature>
<feature type="domain" description="POTRA" evidence="10">
    <location>
        <begin position="47"/>
        <end position="115"/>
    </location>
</feature>
<keyword evidence="3 8" id="KW-0132">Cell division</keyword>
<name>A0A4R6BFY2_9STAP</name>
<feature type="compositionally biased region" description="Basic residues" evidence="9">
    <location>
        <begin position="268"/>
        <end position="281"/>
    </location>
</feature>
<sequence>MSDERLKQLKQGGRQKRKRKHRIQFAIFMTVIALVTLILLYMFTGISYVKDVKIEGNHLITNKKVSEILNIGDKSRIYTLPVSEMEQNLRLQDGVKKVEISRHFPNQVNVKIQEYAVRAIIADGSDYRPVLENGQILKNQQAEKSGPILNDFEGSDRVMMIDILNRTEESIRNNMSEINFLPNREASARVQIFMNDGLEVIGDLRTMGDKLNYYPGMVKDIPRDQNGNLVKPGIIDLEVGAVFIPYESKKAEEKRLEIESEIEAKKERDKKKHDAKMQSLKKKLESKKAKKSDKQV</sequence>
<dbReference type="InterPro" id="IPR005548">
    <property type="entry name" value="Cell_div_FtsQ/DivIB_C"/>
</dbReference>
<feature type="transmembrane region" description="Helical" evidence="8">
    <location>
        <begin position="21"/>
        <end position="43"/>
    </location>
</feature>
<comment type="caution">
    <text evidence="11">The sequence shown here is derived from an EMBL/GenBank/DDBJ whole genome shotgun (WGS) entry which is preliminary data.</text>
</comment>
<evidence type="ECO:0000256" key="6">
    <source>
        <dbReference type="ARBA" id="ARBA00023136"/>
    </source>
</evidence>
<dbReference type="EMBL" id="SCWA01000002">
    <property type="protein sequence ID" value="TDL98774.1"/>
    <property type="molecule type" value="Genomic_DNA"/>
</dbReference>
<dbReference type="GO" id="GO:0005886">
    <property type="term" value="C:plasma membrane"/>
    <property type="evidence" value="ECO:0007669"/>
    <property type="project" value="UniProtKB-SubCell"/>
</dbReference>
<dbReference type="Gene3D" id="3.40.50.10960">
    <property type="match status" value="1"/>
</dbReference>
<feature type="compositionally biased region" description="Basic and acidic residues" evidence="9">
    <location>
        <begin position="282"/>
        <end position="296"/>
    </location>
</feature>
<evidence type="ECO:0000313" key="11">
    <source>
        <dbReference type="EMBL" id="TDL98774.1"/>
    </source>
</evidence>
<keyword evidence="7 8" id="KW-0131">Cell cycle</keyword>
<dbReference type="InterPro" id="IPR050487">
    <property type="entry name" value="FtsQ_DivIB"/>
</dbReference>
<dbReference type="PROSITE" id="PS51779">
    <property type="entry name" value="POTRA"/>
    <property type="match status" value="1"/>
</dbReference>
<keyword evidence="6 8" id="KW-0472">Membrane</keyword>
<dbReference type="HAMAP" id="MF_00912">
    <property type="entry name" value="DivIB"/>
    <property type="match status" value="1"/>
</dbReference>
<keyword evidence="5 8" id="KW-1133">Transmembrane helix</keyword>
<organism evidence="11 12">
    <name type="scientific">Macrococcus brunensis</name>
    <dbReference type="NCBI Taxonomy" id="198483"/>
    <lineage>
        <taxon>Bacteria</taxon>
        <taxon>Bacillati</taxon>
        <taxon>Bacillota</taxon>
        <taxon>Bacilli</taxon>
        <taxon>Bacillales</taxon>
        <taxon>Staphylococcaceae</taxon>
        <taxon>Macrococcus</taxon>
    </lineage>
</organism>
<keyword evidence="2 8" id="KW-1003">Cell membrane</keyword>
<dbReference type="InterPro" id="IPR013685">
    <property type="entry name" value="POTRA_FtsQ_type"/>
</dbReference>
<dbReference type="AlphaFoldDB" id="A0A4R6BFY2"/>
<dbReference type="GO" id="GO:0032153">
    <property type="term" value="C:cell division site"/>
    <property type="evidence" value="ECO:0007669"/>
    <property type="project" value="UniProtKB-UniRule"/>
</dbReference>
<comment type="similarity">
    <text evidence="8">Belongs to the FtsQ/DivIB family. DivIB subfamily.</text>
</comment>
<dbReference type="RefSeq" id="WP_133431036.1">
    <property type="nucleotide sequence ID" value="NZ_SCWA01000002.1"/>
</dbReference>
<gene>
    <name evidence="8" type="primary">divIB</name>
    <name evidence="11" type="ORF">ERX27_01390</name>
</gene>
<evidence type="ECO:0000256" key="9">
    <source>
        <dbReference type="SAM" id="MobiDB-lite"/>
    </source>
</evidence>
<evidence type="ECO:0000256" key="8">
    <source>
        <dbReference type="HAMAP-Rule" id="MF_00912"/>
    </source>
</evidence>
<dbReference type="Pfam" id="PF08478">
    <property type="entry name" value="POTRA_1"/>
    <property type="match status" value="1"/>
</dbReference>
<evidence type="ECO:0000256" key="4">
    <source>
        <dbReference type="ARBA" id="ARBA00022692"/>
    </source>
</evidence>
<evidence type="ECO:0000256" key="2">
    <source>
        <dbReference type="ARBA" id="ARBA00022475"/>
    </source>
</evidence>
<proteinExistence type="inferred from homology"/>
<reference evidence="11 12" key="1">
    <citation type="submission" date="2019-01" db="EMBL/GenBank/DDBJ databases">
        <title>Draft genome sequences of the type strains of six Macrococcus species.</title>
        <authorList>
            <person name="Mazhar S."/>
            <person name="Altermann E."/>
            <person name="Hill C."/>
            <person name="Mcauliffe O."/>
        </authorList>
    </citation>
    <scope>NUCLEOTIDE SEQUENCE [LARGE SCALE GENOMIC DNA]</scope>
    <source>
        <strain evidence="11 12">CCM4811</strain>
    </source>
</reference>
<dbReference type="Gene3D" id="3.10.20.310">
    <property type="entry name" value="membrane protein fhac"/>
    <property type="match status" value="1"/>
</dbReference>
<evidence type="ECO:0000256" key="3">
    <source>
        <dbReference type="ARBA" id="ARBA00022618"/>
    </source>
</evidence>
<evidence type="ECO:0000313" key="12">
    <source>
        <dbReference type="Proteomes" id="UP000295310"/>
    </source>
</evidence>
<comment type="function">
    <text evidence="8">Cell division protein that may be involved in stabilizing or promoting the assembly of the division complex.</text>
</comment>
<evidence type="ECO:0000256" key="5">
    <source>
        <dbReference type="ARBA" id="ARBA00022989"/>
    </source>
</evidence>